<dbReference type="Proteomes" id="UP000009325">
    <property type="component" value="Unassembled WGS sequence"/>
</dbReference>
<evidence type="ECO:0000313" key="2">
    <source>
        <dbReference type="Proteomes" id="UP000009325"/>
    </source>
</evidence>
<proteinExistence type="predicted"/>
<dbReference type="EMBL" id="CALZ01000138">
    <property type="protein sequence ID" value="CCK84415.1"/>
    <property type="molecule type" value="Genomic_DNA"/>
</dbReference>
<reference evidence="1 2" key="1">
    <citation type="submission" date="2012-08" db="EMBL/GenBank/DDBJ databases">
        <title>Draft Genome Sequences of Lactobacillus equicursoris CIP 110162T, isolated from thoroughbred racehorse feces and Lactobacillus sp. CRBIP 24.137 isolated from urine of human.</title>
        <authorList>
            <person name="Cousin S."/>
            <person name="Loux V."/>
            <person name="Ma L."/>
            <person name="Creno S."/>
            <person name="Clermont D."/>
            <person name="Bizet C."/>
            <person name="Bouchier C."/>
        </authorList>
    </citation>
    <scope>NUCLEOTIDE SEQUENCE [LARGE SCALE GENOMIC DNA]</scope>
    <source>
        <strain evidence="1 2">66c</strain>
    </source>
</reference>
<sequence>MTYQLVYDNEKERQYKVEGDCNALAYVTIDKVAGTVSSVGTYNIMFGKDFTEKLALGTLKFKNNPPKEFTYGVG</sequence>
<evidence type="ECO:0000313" key="1">
    <source>
        <dbReference type="EMBL" id="CCK84415.1"/>
    </source>
</evidence>
<gene>
    <name evidence="1" type="ORF">BN146_09345</name>
</gene>
<dbReference type="AlphaFoldDB" id="K0NY05"/>
<organism evidence="1 2">
    <name type="scientific">Lactobacillus equicursoris 66c</name>
    <dbReference type="NCBI Taxonomy" id="872326"/>
    <lineage>
        <taxon>Bacteria</taxon>
        <taxon>Bacillati</taxon>
        <taxon>Bacillota</taxon>
        <taxon>Bacilli</taxon>
        <taxon>Lactobacillales</taxon>
        <taxon>Lactobacillaceae</taxon>
        <taxon>Lactobacillus</taxon>
    </lineage>
</organism>
<protein>
    <submittedName>
        <fullName evidence="1">Uncharacterized protein</fullName>
    </submittedName>
</protein>
<name>K0NY05_9LACO</name>
<comment type="caution">
    <text evidence="1">The sequence shown here is derived from an EMBL/GenBank/DDBJ whole genome shotgun (WGS) entry which is preliminary data.</text>
</comment>
<accession>K0NY05</accession>